<feature type="compositionally biased region" description="Basic residues" evidence="1">
    <location>
        <begin position="42"/>
        <end position="53"/>
    </location>
</feature>
<feature type="domain" description="DUF4378" evidence="3">
    <location>
        <begin position="716"/>
        <end position="875"/>
    </location>
</feature>
<dbReference type="InterPro" id="IPR025486">
    <property type="entry name" value="DUF4378"/>
</dbReference>
<name>A0AAV5J196_9ROSI</name>
<proteinExistence type="predicted"/>
<dbReference type="PANTHER" id="PTHR47071">
    <property type="entry name" value="PROTEIN TRM32"/>
    <property type="match status" value="1"/>
</dbReference>
<evidence type="ECO:0000259" key="2">
    <source>
        <dbReference type="Pfam" id="PF12552"/>
    </source>
</evidence>
<feature type="domain" description="DUF3741" evidence="2">
    <location>
        <begin position="237"/>
        <end position="277"/>
    </location>
</feature>
<accession>A0AAV5J196</accession>
<dbReference type="Proteomes" id="UP001054252">
    <property type="component" value="Unassembled WGS sequence"/>
</dbReference>
<feature type="region of interest" description="Disordered" evidence="1">
    <location>
        <begin position="440"/>
        <end position="470"/>
    </location>
</feature>
<dbReference type="Pfam" id="PF14309">
    <property type="entry name" value="DUF4378"/>
    <property type="match status" value="1"/>
</dbReference>
<dbReference type="InterPro" id="IPR022212">
    <property type="entry name" value="DUF3741"/>
</dbReference>
<evidence type="ECO:0000259" key="3">
    <source>
        <dbReference type="Pfam" id="PF14309"/>
    </source>
</evidence>
<keyword evidence="5" id="KW-1185">Reference proteome</keyword>
<feature type="compositionally biased region" description="Polar residues" evidence="1">
    <location>
        <begin position="88"/>
        <end position="99"/>
    </location>
</feature>
<dbReference type="EMBL" id="BPVZ01000024">
    <property type="protein sequence ID" value="GKV05819.1"/>
    <property type="molecule type" value="Genomic_DNA"/>
</dbReference>
<comment type="caution">
    <text evidence="4">The sequence shown here is derived from an EMBL/GenBank/DDBJ whole genome shotgun (WGS) entry which is preliminary data.</text>
</comment>
<feature type="region of interest" description="Disordered" evidence="1">
    <location>
        <begin position="659"/>
        <end position="695"/>
    </location>
</feature>
<protein>
    <recommendedName>
        <fullName evidence="6">DUF4378 domain-containing protein</fullName>
    </recommendedName>
</protein>
<evidence type="ECO:0000256" key="1">
    <source>
        <dbReference type="SAM" id="MobiDB-lite"/>
    </source>
</evidence>
<reference evidence="4 5" key="1">
    <citation type="journal article" date="2021" name="Commun. Biol.">
        <title>The genome of Shorea leprosula (Dipterocarpaceae) highlights the ecological relevance of drought in aseasonal tropical rainforests.</title>
        <authorList>
            <person name="Ng K.K.S."/>
            <person name="Kobayashi M.J."/>
            <person name="Fawcett J.A."/>
            <person name="Hatakeyama M."/>
            <person name="Paape T."/>
            <person name="Ng C.H."/>
            <person name="Ang C.C."/>
            <person name="Tnah L.H."/>
            <person name="Lee C.T."/>
            <person name="Nishiyama T."/>
            <person name="Sese J."/>
            <person name="O'Brien M.J."/>
            <person name="Copetti D."/>
            <person name="Mohd Noor M.I."/>
            <person name="Ong R.C."/>
            <person name="Putra M."/>
            <person name="Sireger I.Z."/>
            <person name="Indrioko S."/>
            <person name="Kosugi Y."/>
            <person name="Izuno A."/>
            <person name="Isagi Y."/>
            <person name="Lee S.L."/>
            <person name="Shimizu K.K."/>
        </authorList>
    </citation>
    <scope>NUCLEOTIDE SEQUENCE [LARGE SCALE GENOMIC DNA]</scope>
    <source>
        <strain evidence="4">214</strain>
    </source>
</reference>
<feature type="compositionally biased region" description="Low complexity" evidence="1">
    <location>
        <begin position="666"/>
        <end position="687"/>
    </location>
</feature>
<dbReference type="PANTHER" id="PTHR47071:SF9">
    <property type="entry name" value="TRM32-LIKE PROTEIN (DUF3741)"/>
    <property type="match status" value="1"/>
</dbReference>
<evidence type="ECO:0008006" key="6">
    <source>
        <dbReference type="Google" id="ProtNLM"/>
    </source>
</evidence>
<evidence type="ECO:0000313" key="5">
    <source>
        <dbReference type="Proteomes" id="UP001054252"/>
    </source>
</evidence>
<organism evidence="4 5">
    <name type="scientific">Rubroshorea leprosula</name>
    <dbReference type="NCBI Taxonomy" id="152421"/>
    <lineage>
        <taxon>Eukaryota</taxon>
        <taxon>Viridiplantae</taxon>
        <taxon>Streptophyta</taxon>
        <taxon>Embryophyta</taxon>
        <taxon>Tracheophyta</taxon>
        <taxon>Spermatophyta</taxon>
        <taxon>Magnoliopsida</taxon>
        <taxon>eudicotyledons</taxon>
        <taxon>Gunneridae</taxon>
        <taxon>Pentapetalae</taxon>
        <taxon>rosids</taxon>
        <taxon>malvids</taxon>
        <taxon>Malvales</taxon>
        <taxon>Dipterocarpaceae</taxon>
        <taxon>Rubroshorea</taxon>
    </lineage>
</organism>
<feature type="compositionally biased region" description="Basic and acidic residues" evidence="1">
    <location>
        <begin position="440"/>
        <end position="461"/>
    </location>
</feature>
<gene>
    <name evidence="4" type="ORF">SLEP1_g17785</name>
</gene>
<feature type="compositionally biased region" description="Polar residues" evidence="1">
    <location>
        <begin position="120"/>
        <end position="131"/>
    </location>
</feature>
<evidence type="ECO:0000313" key="4">
    <source>
        <dbReference type="EMBL" id="GKV05819.1"/>
    </source>
</evidence>
<feature type="compositionally biased region" description="Polar residues" evidence="1">
    <location>
        <begin position="61"/>
        <end position="81"/>
    </location>
</feature>
<sequence length="879" mass="98908">MGKHLRNKSAGISFQNHHPGCMWGILHVLKYHNWPYIKKRVPTKNNGGRKHAAGQKGPENDINSSSAGVSTVPSNSEVTSSRVKEKAAQSTSGGKSSVKSRLKALILEEKSRRKGHHRSSTYPIKSQLTRTDSIHRGEHPELGPLADTTLNEQSIRIPNQNNEPSLATSSLDPVLPQSSEELVTIDESCGECSRMLTGNDLWHDHVDDNAKQETEYDPLFHKDLHDRKQSVLKQKTDGAKRIAKSASAIYSRHMLDSTDIFNMNKEFLLKILEDPGSPLAHYFHKQQAVRAKMGLTKSESFPLPRSSRRRGSGPSRQKNNQVSIRPPAKREEFQVCLQEEKPPRPESAEDICKKSMPLIAAEHRADGIMKLNQAKESADHSSLGSAHHSKKSRENQAVMKRFRDLKQKIKHAIKEGKKERYRITMDAVLHKIPHRKGFSKDLTRETLDQVKDPSRKRDNSRAHSTCKSGLKHIQRTTSLNESMDRYLHLFESSCHREAEQHTPEKPKLRIEEAVLPRRSAPKSLGRIRSSPELHTYYYLSEDSTDAFSSDMPASTVADSTLSISSLNEKKVGDISTDPEDHFQSDTLLKSESEDDLVDFSEKYIANEDPLGSNSEAKVEDIIRLSGNLIVGDTATQSGQKFEPETISTAKLEDSISDLVPESNFGEDTTSLTELSSSADTLLTTSSNDSEKEQVSEMDLNGDILQVQVEAKDKANFDYVRDILELSGFSGDEALGSWYSIDQPVDPLVYEEVGGCMLCDPDSLVSKEGSICNHQLLFDLINEVLMDIYEKSYCHCPRPLSCLSHIRPMPVRYHVLEEVWANISWYLNFEPGNDQPLDYVVSRDLSRSDGWMNLRFDTEGVGLELEELILEDLLEEVMWT</sequence>
<dbReference type="InterPro" id="IPR044257">
    <property type="entry name" value="TRM32-like"/>
</dbReference>
<feature type="region of interest" description="Disordered" evidence="1">
    <location>
        <begin position="374"/>
        <end position="395"/>
    </location>
</feature>
<feature type="region of interest" description="Disordered" evidence="1">
    <location>
        <begin position="293"/>
        <end position="331"/>
    </location>
</feature>
<dbReference type="AlphaFoldDB" id="A0AAV5J196"/>
<feature type="region of interest" description="Disordered" evidence="1">
    <location>
        <begin position="42"/>
        <end position="145"/>
    </location>
</feature>
<dbReference type="Pfam" id="PF12552">
    <property type="entry name" value="DUF3741"/>
    <property type="match status" value="1"/>
</dbReference>
<feature type="compositionally biased region" description="Basic and acidic residues" evidence="1">
    <location>
        <begin position="132"/>
        <end position="141"/>
    </location>
</feature>